<name>A0A9D3RZ92_ANGAN</name>
<dbReference type="Gene3D" id="3.20.20.70">
    <property type="entry name" value="Aldolase class I"/>
    <property type="match status" value="1"/>
</dbReference>
<dbReference type="EC" id="2.2.1.2" evidence="4 10"/>
<proteinExistence type="inferred from homology"/>
<evidence type="ECO:0000256" key="10">
    <source>
        <dbReference type="RuleBase" id="RU000501"/>
    </source>
</evidence>
<evidence type="ECO:0000256" key="4">
    <source>
        <dbReference type="ARBA" id="ARBA00013151"/>
    </source>
</evidence>
<dbReference type="HAMAP" id="MF_00492">
    <property type="entry name" value="Transaldolase_1"/>
    <property type="match status" value="1"/>
</dbReference>
<dbReference type="InterPro" id="IPR004730">
    <property type="entry name" value="Transaldolase_1"/>
</dbReference>
<evidence type="ECO:0000256" key="7">
    <source>
        <dbReference type="ARBA" id="ARBA00022679"/>
    </source>
</evidence>
<keyword evidence="6" id="KW-0963">Cytoplasm</keyword>
<comment type="function">
    <text evidence="10">Catalyzes the rate-limiting step of the non-oxidative phase in the pentose phosphate pathway. Catalyzes the reversible conversion of sedheptulose-7-phosphate and D-glyceraldehyde 3-phosphate into erythrose-4-phosphate and beta-D-fructose 6-phosphate.</text>
</comment>
<comment type="catalytic activity">
    <reaction evidence="10">
        <text>D-sedoheptulose 7-phosphate + D-glyceraldehyde 3-phosphate = D-erythrose 4-phosphate + beta-D-fructose 6-phosphate</text>
        <dbReference type="Rhea" id="RHEA:17053"/>
        <dbReference type="ChEBI" id="CHEBI:16897"/>
        <dbReference type="ChEBI" id="CHEBI:57483"/>
        <dbReference type="ChEBI" id="CHEBI:57634"/>
        <dbReference type="ChEBI" id="CHEBI:59776"/>
        <dbReference type="EC" id="2.2.1.2"/>
    </reaction>
</comment>
<keyword evidence="7 10" id="KW-0808">Transferase</keyword>
<dbReference type="CDD" id="cd00957">
    <property type="entry name" value="Transaldolase_TalAB"/>
    <property type="match status" value="1"/>
</dbReference>
<comment type="subcellular location">
    <subcellularLocation>
        <location evidence="1">Cytoplasm</location>
    </subcellularLocation>
</comment>
<keyword evidence="8 10" id="KW-0570">Pentose shunt</keyword>
<dbReference type="Proteomes" id="UP001044222">
    <property type="component" value="Unassembled WGS sequence"/>
</dbReference>
<dbReference type="PROSITE" id="PS01054">
    <property type="entry name" value="TRANSALDOLASE_1"/>
    <property type="match status" value="1"/>
</dbReference>
<protein>
    <recommendedName>
        <fullName evidence="5 10">Transaldolase</fullName>
        <ecNumber evidence="4 10">2.2.1.2</ecNumber>
    </recommendedName>
</protein>
<gene>
    <name evidence="11" type="ORF">ANANG_G00102680</name>
</gene>
<dbReference type="OrthoDB" id="2015515at2759"/>
<comment type="similarity">
    <text evidence="3">Belongs to the transaldolase family. Type 1 subfamily.</text>
</comment>
<evidence type="ECO:0000313" key="11">
    <source>
        <dbReference type="EMBL" id="KAG5848745.1"/>
    </source>
</evidence>
<dbReference type="GO" id="GO:0009052">
    <property type="term" value="P:pentose-phosphate shunt, non-oxidative branch"/>
    <property type="evidence" value="ECO:0007669"/>
    <property type="project" value="TreeGrafter"/>
</dbReference>
<comment type="caution">
    <text evidence="11">The sequence shown here is derived from an EMBL/GenBank/DDBJ whole genome shotgun (WGS) entry which is preliminary data.</text>
</comment>
<evidence type="ECO:0000256" key="2">
    <source>
        <dbReference type="ARBA" id="ARBA00004857"/>
    </source>
</evidence>
<organism evidence="11 12">
    <name type="scientific">Anguilla anguilla</name>
    <name type="common">European freshwater eel</name>
    <name type="synonym">Muraena anguilla</name>
    <dbReference type="NCBI Taxonomy" id="7936"/>
    <lineage>
        <taxon>Eukaryota</taxon>
        <taxon>Metazoa</taxon>
        <taxon>Chordata</taxon>
        <taxon>Craniata</taxon>
        <taxon>Vertebrata</taxon>
        <taxon>Euteleostomi</taxon>
        <taxon>Actinopterygii</taxon>
        <taxon>Neopterygii</taxon>
        <taxon>Teleostei</taxon>
        <taxon>Anguilliformes</taxon>
        <taxon>Anguillidae</taxon>
        <taxon>Anguilla</taxon>
    </lineage>
</organism>
<dbReference type="GO" id="GO:0004801">
    <property type="term" value="F:transaldolase activity"/>
    <property type="evidence" value="ECO:0007669"/>
    <property type="project" value="UniProtKB-EC"/>
</dbReference>
<evidence type="ECO:0000256" key="8">
    <source>
        <dbReference type="ARBA" id="ARBA00023126"/>
    </source>
</evidence>
<sequence>MSVSVSPDKRRKMESALDQLKKYTVVVADTGDFNAIEEYKPQDATTNPSLILAAAKMPAYQHLLDQAIKYGISKGGSEEEQVTNTMDKLFVSFGLEILKKIPGRVSTEVDARLSFDKEAMVSRARRLISLYDEAGVSKDRILIKLSSTWEGIQAGRELEEKHGIHCNMTLLFSFAQAVACAEAGATLISPFVGRILDWHKENTDRKSYEPHEDPGVISVTKIYNYYKKFDYSTVVMGASFRNTGEVKALAGCDLLTISPGLLAELNQDHSTVTAMLTAKGAKDCELEKLHLDEKDFRWQHNEDRMAVEKLSDGIRKFAADAVKLEGMIKEKMLNVKNGQ</sequence>
<dbReference type="AlphaFoldDB" id="A0A9D3RZ92"/>
<dbReference type="PANTHER" id="PTHR10683">
    <property type="entry name" value="TRANSALDOLASE"/>
    <property type="match status" value="1"/>
</dbReference>
<dbReference type="FunFam" id="3.20.20.70:FF:000002">
    <property type="entry name" value="Transaldolase"/>
    <property type="match status" value="1"/>
</dbReference>
<dbReference type="EMBL" id="JAFIRN010000005">
    <property type="protein sequence ID" value="KAG5848745.1"/>
    <property type="molecule type" value="Genomic_DNA"/>
</dbReference>
<dbReference type="InterPro" id="IPR001585">
    <property type="entry name" value="TAL/FSA"/>
</dbReference>
<evidence type="ECO:0000256" key="1">
    <source>
        <dbReference type="ARBA" id="ARBA00004496"/>
    </source>
</evidence>
<reference evidence="11" key="1">
    <citation type="submission" date="2021-01" db="EMBL/GenBank/DDBJ databases">
        <title>A chromosome-scale assembly of European eel, Anguilla anguilla.</title>
        <authorList>
            <person name="Henkel C."/>
            <person name="Jong-Raadsen S.A."/>
            <person name="Dufour S."/>
            <person name="Weltzien F.-A."/>
            <person name="Palstra A.P."/>
            <person name="Pelster B."/>
            <person name="Spaink H.P."/>
            <person name="Van Den Thillart G.E."/>
            <person name="Jansen H."/>
            <person name="Zahm M."/>
            <person name="Klopp C."/>
            <person name="Cedric C."/>
            <person name="Louis A."/>
            <person name="Berthelot C."/>
            <person name="Parey E."/>
            <person name="Roest Crollius H."/>
            <person name="Montfort J."/>
            <person name="Robinson-Rechavi M."/>
            <person name="Bucao C."/>
            <person name="Bouchez O."/>
            <person name="Gislard M."/>
            <person name="Lluch J."/>
            <person name="Milhes M."/>
            <person name="Lampietro C."/>
            <person name="Lopez Roques C."/>
            <person name="Donnadieu C."/>
            <person name="Braasch I."/>
            <person name="Desvignes T."/>
            <person name="Postlethwait J."/>
            <person name="Bobe J."/>
            <person name="Guiguen Y."/>
            <person name="Dirks R."/>
        </authorList>
    </citation>
    <scope>NUCLEOTIDE SEQUENCE</scope>
    <source>
        <strain evidence="11">Tag_6206</strain>
        <tissue evidence="11">Liver</tissue>
    </source>
</reference>
<evidence type="ECO:0000256" key="6">
    <source>
        <dbReference type="ARBA" id="ARBA00022490"/>
    </source>
</evidence>
<evidence type="ECO:0000256" key="3">
    <source>
        <dbReference type="ARBA" id="ARBA00008012"/>
    </source>
</evidence>
<dbReference type="Pfam" id="PF00923">
    <property type="entry name" value="TAL_FSA"/>
    <property type="match status" value="1"/>
</dbReference>
<evidence type="ECO:0000313" key="12">
    <source>
        <dbReference type="Proteomes" id="UP001044222"/>
    </source>
</evidence>
<keyword evidence="9" id="KW-0704">Schiff base</keyword>
<dbReference type="GO" id="GO:0005975">
    <property type="term" value="P:carbohydrate metabolic process"/>
    <property type="evidence" value="ECO:0007669"/>
    <property type="project" value="InterPro"/>
</dbReference>
<dbReference type="InterPro" id="IPR018225">
    <property type="entry name" value="Transaldolase_AS"/>
</dbReference>
<dbReference type="PANTHER" id="PTHR10683:SF18">
    <property type="entry name" value="TRANSALDOLASE"/>
    <property type="match status" value="1"/>
</dbReference>
<accession>A0A9D3RZ92</accession>
<dbReference type="NCBIfam" id="TIGR00874">
    <property type="entry name" value="talAB"/>
    <property type="match status" value="1"/>
</dbReference>
<comment type="pathway">
    <text evidence="2 10">Carbohydrate degradation; pentose phosphate pathway; D-glyceraldehyde 3-phosphate and beta-D-fructose 6-phosphate from D-ribose 5-phosphate and D-xylulose 5-phosphate (non-oxidative stage): step 2/3.</text>
</comment>
<keyword evidence="12" id="KW-1185">Reference proteome</keyword>
<dbReference type="OMA" id="THAEFLW"/>
<evidence type="ECO:0000256" key="9">
    <source>
        <dbReference type="ARBA" id="ARBA00023270"/>
    </source>
</evidence>
<dbReference type="PROSITE" id="PS00958">
    <property type="entry name" value="TRANSALDOLASE_2"/>
    <property type="match status" value="1"/>
</dbReference>
<dbReference type="InterPro" id="IPR013785">
    <property type="entry name" value="Aldolase_TIM"/>
</dbReference>
<dbReference type="NCBIfam" id="NF009001">
    <property type="entry name" value="PRK12346.1"/>
    <property type="match status" value="1"/>
</dbReference>
<dbReference type="GO" id="GO:0005737">
    <property type="term" value="C:cytoplasm"/>
    <property type="evidence" value="ECO:0007669"/>
    <property type="project" value="UniProtKB-SubCell"/>
</dbReference>
<evidence type="ECO:0000256" key="5">
    <source>
        <dbReference type="ARBA" id="ARBA00018292"/>
    </source>
</evidence>
<dbReference type="SUPFAM" id="SSF51569">
    <property type="entry name" value="Aldolase"/>
    <property type="match status" value="1"/>
</dbReference>